<dbReference type="STRING" id="27342.A0A0H2S1Z2"/>
<accession>A0A0H2S1Z2</accession>
<dbReference type="SUPFAM" id="SSF144232">
    <property type="entry name" value="HIT/MYND zinc finger-like"/>
    <property type="match status" value="1"/>
</dbReference>
<reference evidence="6 7" key="1">
    <citation type="submission" date="2015-04" db="EMBL/GenBank/DDBJ databases">
        <title>Complete genome sequence of Schizopora paradoxa KUC8140, a cosmopolitan wood degrader in East Asia.</title>
        <authorList>
            <consortium name="DOE Joint Genome Institute"/>
            <person name="Min B."/>
            <person name="Park H."/>
            <person name="Jang Y."/>
            <person name="Kim J.-J."/>
            <person name="Kim K.H."/>
            <person name="Pangilinan J."/>
            <person name="Lipzen A."/>
            <person name="Riley R."/>
            <person name="Grigoriev I.V."/>
            <person name="Spatafora J.W."/>
            <person name="Choi I.-G."/>
        </authorList>
    </citation>
    <scope>NUCLEOTIDE SEQUENCE [LARGE SCALE GENOMIC DNA]</scope>
    <source>
        <strain evidence="6 7">KUC8140</strain>
    </source>
</reference>
<evidence type="ECO:0000256" key="2">
    <source>
        <dbReference type="ARBA" id="ARBA00022771"/>
    </source>
</evidence>
<feature type="domain" description="MYND-type" evidence="5">
    <location>
        <begin position="401"/>
        <end position="443"/>
    </location>
</feature>
<dbReference type="GO" id="GO:0008270">
    <property type="term" value="F:zinc ion binding"/>
    <property type="evidence" value="ECO:0007669"/>
    <property type="project" value="UniProtKB-KW"/>
</dbReference>
<evidence type="ECO:0000256" key="4">
    <source>
        <dbReference type="PROSITE-ProRule" id="PRU00134"/>
    </source>
</evidence>
<keyword evidence="2 4" id="KW-0863">Zinc-finger</keyword>
<evidence type="ECO:0000259" key="5">
    <source>
        <dbReference type="PROSITE" id="PS50865"/>
    </source>
</evidence>
<name>A0A0H2S1Z2_9AGAM</name>
<proteinExistence type="predicted"/>
<evidence type="ECO:0000313" key="7">
    <source>
        <dbReference type="Proteomes" id="UP000053477"/>
    </source>
</evidence>
<dbReference type="InterPro" id="IPR002893">
    <property type="entry name" value="Znf_MYND"/>
</dbReference>
<dbReference type="AlphaFoldDB" id="A0A0H2S1Z2"/>
<sequence length="631" mass="72085">MVVPLRSPEELRHLASRIASEPVESQKNFLGLFLEYLVLDNISPAPTEDDLETILCTSIRAISNLVMLATPDASLVSMLMEPERWRLIVDRTDELLSSNSKTRCESDAKFRAGVAYMFLGIMFHMEKREGWAEKIISDKKTYLLLFKIWSLKEGSINKSDVYYATYLIQDSMAHNIDPTDDPKRVQLVLRPKLTDLGNPETVGRIIIDNAKYHFRQKPFDINVLHQMTCLLFKVSIVADHPVAKFLSKQNITKRVIRVLSSSQLDDNEGPQRDEIGRLLKQSVYFVVHTILTAKSLGLDHVQEALENGFLEAILKHSPFLVKYDFKLYSTIWTILRCYLVYPSVIRSMVKAYRNFTPKNSWGRDAQQALDDYKSLGDLLLKRLAFMVYVNLTSKDHQINICASCKTKDQTIPFKRCTRCQAEVYCSVECQQRDWNYGGHKTFCNRIKTYKEETDLDFGRMRKPLDFVNQLVQLEVGERLGELHSIRASEFPNVPMKKLAVCLNLATFPATMKLLPFDVVYGPDDGQLALPNTNVGDRLWKEVQESNGECMLAKTTLLDGSGTIIQYQTTGLKELCLPYNGRLSVSMLSTKNPFKTVKDVVAKAVEDSLTIAYNEEFCRLLEQEMFLSGGYF</sequence>
<dbReference type="Pfam" id="PF01753">
    <property type="entry name" value="zf-MYND"/>
    <property type="match status" value="1"/>
</dbReference>
<dbReference type="OrthoDB" id="2889992at2759"/>
<dbReference type="InParanoid" id="A0A0H2S1Z2"/>
<keyword evidence="1" id="KW-0479">Metal-binding</keyword>
<organism evidence="6 7">
    <name type="scientific">Schizopora paradoxa</name>
    <dbReference type="NCBI Taxonomy" id="27342"/>
    <lineage>
        <taxon>Eukaryota</taxon>
        <taxon>Fungi</taxon>
        <taxon>Dikarya</taxon>
        <taxon>Basidiomycota</taxon>
        <taxon>Agaricomycotina</taxon>
        <taxon>Agaricomycetes</taxon>
        <taxon>Hymenochaetales</taxon>
        <taxon>Schizoporaceae</taxon>
        <taxon>Schizopora</taxon>
    </lineage>
</organism>
<keyword evidence="7" id="KW-1185">Reference proteome</keyword>
<evidence type="ECO:0000313" key="6">
    <source>
        <dbReference type="EMBL" id="KLO18004.1"/>
    </source>
</evidence>
<dbReference type="EMBL" id="KQ085899">
    <property type="protein sequence ID" value="KLO18004.1"/>
    <property type="molecule type" value="Genomic_DNA"/>
</dbReference>
<gene>
    <name evidence="6" type="ORF">SCHPADRAFT_142886</name>
</gene>
<protein>
    <recommendedName>
        <fullName evidence="5">MYND-type domain-containing protein</fullName>
    </recommendedName>
</protein>
<evidence type="ECO:0000256" key="1">
    <source>
        <dbReference type="ARBA" id="ARBA00022723"/>
    </source>
</evidence>
<keyword evidence="3" id="KW-0862">Zinc</keyword>
<evidence type="ECO:0000256" key="3">
    <source>
        <dbReference type="ARBA" id="ARBA00022833"/>
    </source>
</evidence>
<dbReference type="PROSITE" id="PS50865">
    <property type="entry name" value="ZF_MYND_2"/>
    <property type="match status" value="1"/>
</dbReference>
<dbReference type="Gene3D" id="6.10.140.2220">
    <property type="match status" value="1"/>
</dbReference>
<dbReference type="Proteomes" id="UP000053477">
    <property type="component" value="Unassembled WGS sequence"/>
</dbReference>